<evidence type="ECO:0000313" key="6">
    <source>
        <dbReference type="EMBL" id="NMB91755.1"/>
    </source>
</evidence>
<dbReference type="GO" id="GO:0006261">
    <property type="term" value="P:DNA-templated DNA replication"/>
    <property type="evidence" value="ECO:0007669"/>
    <property type="project" value="TreeGrafter"/>
</dbReference>
<dbReference type="Proteomes" id="UP000590542">
    <property type="component" value="Unassembled WGS sequence"/>
</dbReference>
<evidence type="ECO:0000256" key="4">
    <source>
        <dbReference type="ARBA" id="ARBA00022932"/>
    </source>
</evidence>
<keyword evidence="4" id="KW-0239">DNA-directed DNA polymerase</keyword>
<evidence type="ECO:0000256" key="1">
    <source>
        <dbReference type="ARBA" id="ARBA00022679"/>
    </source>
</evidence>
<sequence length="233" mass="26466">MIYIVHGDDLPKSRALIQNQQKKLNIESRIEVNISDITPEDLYEKGHSSDLFGNPPFIVIDITSAGRMNMDKFIEVITKLPLSTTLIILSAKSLPKTNAFIKNAAKLKAKTNLNDAIPTSSTFKLVDFVFYKQRENAYNELSKLISDQISPYEIFSLFFYGLRSIASAKFGSPSFVKLHDFVKRKSLSQANLYTTKQLVSIFEEFRKIDMRSKLSEIDEELIIPMAIETVLNS</sequence>
<organism evidence="6 7">
    <name type="scientific">candidate division WWE3 bacterium</name>
    <dbReference type="NCBI Taxonomy" id="2053526"/>
    <lineage>
        <taxon>Bacteria</taxon>
        <taxon>Katanobacteria</taxon>
    </lineage>
</organism>
<evidence type="ECO:0000256" key="2">
    <source>
        <dbReference type="ARBA" id="ARBA00022695"/>
    </source>
</evidence>
<protein>
    <recommendedName>
        <fullName evidence="5">DNA polymerase III delta subunit-like C-terminal domain-containing protein</fullName>
    </recommendedName>
</protein>
<gene>
    <name evidence="6" type="ORF">GYA37_02820</name>
</gene>
<dbReference type="Pfam" id="PF21694">
    <property type="entry name" value="DNA_pol3_delta_C"/>
    <property type="match status" value="1"/>
</dbReference>
<dbReference type="AlphaFoldDB" id="A0A7X9E787"/>
<keyword evidence="3" id="KW-0235">DNA replication</keyword>
<keyword evidence="2" id="KW-0548">Nucleotidyltransferase</keyword>
<evidence type="ECO:0000256" key="3">
    <source>
        <dbReference type="ARBA" id="ARBA00022705"/>
    </source>
</evidence>
<dbReference type="GO" id="GO:0003677">
    <property type="term" value="F:DNA binding"/>
    <property type="evidence" value="ECO:0007669"/>
    <property type="project" value="InterPro"/>
</dbReference>
<evidence type="ECO:0000259" key="5">
    <source>
        <dbReference type="Pfam" id="PF21694"/>
    </source>
</evidence>
<dbReference type="PANTHER" id="PTHR34388">
    <property type="entry name" value="DNA POLYMERASE III SUBUNIT DELTA"/>
    <property type="match status" value="1"/>
</dbReference>
<keyword evidence="1" id="KW-0808">Transferase</keyword>
<dbReference type="GO" id="GO:0003887">
    <property type="term" value="F:DNA-directed DNA polymerase activity"/>
    <property type="evidence" value="ECO:0007669"/>
    <property type="project" value="UniProtKB-KW"/>
</dbReference>
<dbReference type="InterPro" id="IPR048466">
    <property type="entry name" value="DNA_pol3_delta-like_C"/>
</dbReference>
<accession>A0A7X9E787</accession>
<dbReference type="EMBL" id="JAAZNV010000009">
    <property type="protein sequence ID" value="NMB91755.1"/>
    <property type="molecule type" value="Genomic_DNA"/>
</dbReference>
<comment type="caution">
    <text evidence="6">The sequence shown here is derived from an EMBL/GenBank/DDBJ whole genome shotgun (WGS) entry which is preliminary data.</text>
</comment>
<name>A0A7X9E787_UNCKA</name>
<dbReference type="GO" id="GO:0009360">
    <property type="term" value="C:DNA polymerase III complex"/>
    <property type="evidence" value="ECO:0007669"/>
    <property type="project" value="TreeGrafter"/>
</dbReference>
<dbReference type="PANTHER" id="PTHR34388:SF1">
    <property type="entry name" value="DNA POLYMERASE III SUBUNIT DELTA"/>
    <property type="match status" value="1"/>
</dbReference>
<evidence type="ECO:0000313" key="7">
    <source>
        <dbReference type="Proteomes" id="UP000590542"/>
    </source>
</evidence>
<dbReference type="Gene3D" id="1.20.272.10">
    <property type="match status" value="1"/>
</dbReference>
<reference evidence="6 7" key="1">
    <citation type="journal article" date="2020" name="Biotechnol. Biofuels">
        <title>New insights from the biogas microbiome by comprehensive genome-resolved metagenomics of nearly 1600 species originating from multiple anaerobic digesters.</title>
        <authorList>
            <person name="Campanaro S."/>
            <person name="Treu L."/>
            <person name="Rodriguez-R L.M."/>
            <person name="Kovalovszki A."/>
            <person name="Ziels R.M."/>
            <person name="Maus I."/>
            <person name="Zhu X."/>
            <person name="Kougias P.G."/>
            <person name="Basile A."/>
            <person name="Luo G."/>
            <person name="Schluter A."/>
            <person name="Konstantinidis K.T."/>
            <person name="Angelidaki I."/>
        </authorList>
    </citation>
    <scope>NUCLEOTIDE SEQUENCE [LARGE SCALE GENOMIC DNA]</scope>
    <source>
        <strain evidence="6">AS27yjCOA_202</strain>
    </source>
</reference>
<proteinExistence type="predicted"/>
<dbReference type="InterPro" id="IPR005790">
    <property type="entry name" value="DNA_polIII_delta"/>
</dbReference>
<feature type="domain" description="DNA polymerase III delta subunit-like C-terminal" evidence="5">
    <location>
        <begin position="121"/>
        <end position="227"/>
    </location>
</feature>